<dbReference type="GO" id="GO:0051538">
    <property type="term" value="F:3 iron, 4 sulfur cluster binding"/>
    <property type="evidence" value="ECO:0007669"/>
    <property type="project" value="UniProtKB-KW"/>
</dbReference>
<sequence>MVLGRLRQPRASGPPLRQGATNLTLCQTHAQCVFAAPEVFSLDEDDALVYDATPDDTDQRALDEDVRACPVQAITVDGT</sequence>
<dbReference type="RefSeq" id="WP_308426451.1">
    <property type="nucleotide sequence ID" value="NZ_BMNK01000008.1"/>
</dbReference>
<dbReference type="Gene3D" id="3.30.70.20">
    <property type="match status" value="1"/>
</dbReference>
<evidence type="ECO:0000256" key="3">
    <source>
        <dbReference type="ARBA" id="ARBA00022723"/>
    </source>
</evidence>
<reference evidence="8" key="2">
    <citation type="submission" date="2020-09" db="EMBL/GenBank/DDBJ databases">
        <authorList>
            <person name="Sun Q."/>
            <person name="Zhou Y."/>
        </authorList>
    </citation>
    <scope>NUCLEOTIDE SEQUENCE</scope>
    <source>
        <strain evidence="8">CGMCC 4.7430</strain>
    </source>
</reference>
<evidence type="ECO:0000256" key="7">
    <source>
        <dbReference type="ARBA" id="ARBA00023291"/>
    </source>
</evidence>
<keyword evidence="4" id="KW-0249">Electron transport</keyword>
<accession>A0A918A9N4</accession>
<evidence type="ECO:0000313" key="9">
    <source>
        <dbReference type="Proteomes" id="UP000660745"/>
    </source>
</evidence>
<dbReference type="SUPFAM" id="SSF54862">
    <property type="entry name" value="4Fe-4S ferredoxins"/>
    <property type="match status" value="1"/>
</dbReference>
<dbReference type="EMBL" id="BMNK01000008">
    <property type="protein sequence ID" value="GGP10183.1"/>
    <property type="molecule type" value="Genomic_DNA"/>
</dbReference>
<reference evidence="8" key="1">
    <citation type="journal article" date="2014" name="Int. J. Syst. Evol. Microbiol.">
        <title>Complete genome sequence of Corynebacterium casei LMG S-19264T (=DSM 44701T), isolated from a smear-ripened cheese.</title>
        <authorList>
            <consortium name="US DOE Joint Genome Institute (JGI-PGF)"/>
            <person name="Walter F."/>
            <person name="Albersmeier A."/>
            <person name="Kalinowski J."/>
            <person name="Ruckert C."/>
        </authorList>
    </citation>
    <scope>NUCLEOTIDE SEQUENCE</scope>
    <source>
        <strain evidence="8">CGMCC 4.7430</strain>
    </source>
</reference>
<keyword evidence="9" id="KW-1185">Reference proteome</keyword>
<evidence type="ECO:0000256" key="2">
    <source>
        <dbReference type="ARBA" id="ARBA00022448"/>
    </source>
</evidence>
<dbReference type="Pfam" id="PF13459">
    <property type="entry name" value="Fer4_15"/>
    <property type="match status" value="1"/>
</dbReference>
<evidence type="ECO:0000256" key="5">
    <source>
        <dbReference type="ARBA" id="ARBA00023004"/>
    </source>
</evidence>
<evidence type="ECO:0000256" key="4">
    <source>
        <dbReference type="ARBA" id="ARBA00022982"/>
    </source>
</evidence>
<organism evidence="8 9">
    <name type="scientific">Nonomuraea glycinis</name>
    <dbReference type="NCBI Taxonomy" id="2047744"/>
    <lineage>
        <taxon>Bacteria</taxon>
        <taxon>Bacillati</taxon>
        <taxon>Actinomycetota</taxon>
        <taxon>Actinomycetes</taxon>
        <taxon>Streptosporangiales</taxon>
        <taxon>Streptosporangiaceae</taxon>
        <taxon>Nonomuraea</taxon>
    </lineage>
</organism>
<keyword evidence="2" id="KW-0813">Transport</keyword>
<dbReference type="Proteomes" id="UP000660745">
    <property type="component" value="Unassembled WGS sequence"/>
</dbReference>
<protein>
    <recommendedName>
        <fullName evidence="10">Ferredoxin</fullName>
    </recommendedName>
</protein>
<keyword evidence="7" id="KW-0003">3Fe-4S</keyword>
<keyword evidence="6" id="KW-0411">Iron-sulfur</keyword>
<keyword evidence="3" id="KW-0479">Metal-binding</keyword>
<gene>
    <name evidence="8" type="ORF">GCM10012278_48820</name>
</gene>
<dbReference type="InterPro" id="IPR051269">
    <property type="entry name" value="Fe-S_cluster_ET"/>
</dbReference>
<dbReference type="GO" id="GO:0046872">
    <property type="term" value="F:metal ion binding"/>
    <property type="evidence" value="ECO:0007669"/>
    <property type="project" value="UniProtKB-KW"/>
</dbReference>
<proteinExistence type="predicted"/>
<name>A0A918A9N4_9ACTN</name>
<dbReference type="PANTHER" id="PTHR36923:SF3">
    <property type="entry name" value="FERREDOXIN"/>
    <property type="match status" value="1"/>
</dbReference>
<evidence type="ECO:0000256" key="6">
    <source>
        <dbReference type="ARBA" id="ARBA00023014"/>
    </source>
</evidence>
<evidence type="ECO:0000256" key="1">
    <source>
        <dbReference type="ARBA" id="ARBA00001927"/>
    </source>
</evidence>
<dbReference type="PANTHER" id="PTHR36923">
    <property type="entry name" value="FERREDOXIN"/>
    <property type="match status" value="1"/>
</dbReference>
<comment type="cofactor">
    <cofactor evidence="1">
        <name>[3Fe-4S] cluster</name>
        <dbReference type="ChEBI" id="CHEBI:21137"/>
    </cofactor>
</comment>
<evidence type="ECO:0008006" key="10">
    <source>
        <dbReference type="Google" id="ProtNLM"/>
    </source>
</evidence>
<dbReference type="AlphaFoldDB" id="A0A918A9N4"/>
<comment type="caution">
    <text evidence="8">The sequence shown here is derived from an EMBL/GenBank/DDBJ whole genome shotgun (WGS) entry which is preliminary data.</text>
</comment>
<keyword evidence="5" id="KW-0408">Iron</keyword>
<evidence type="ECO:0000313" key="8">
    <source>
        <dbReference type="EMBL" id="GGP10183.1"/>
    </source>
</evidence>